<organism evidence="1">
    <name type="scientific">marine sediment metagenome</name>
    <dbReference type="NCBI Taxonomy" id="412755"/>
    <lineage>
        <taxon>unclassified sequences</taxon>
        <taxon>metagenomes</taxon>
        <taxon>ecological metagenomes</taxon>
    </lineage>
</organism>
<dbReference type="InterPro" id="IPR029062">
    <property type="entry name" value="Class_I_gatase-like"/>
</dbReference>
<accession>A0A0F8ZXY0</accession>
<sequence length="453" mass="48560">RLDLLPGGKGGTLQKQFETLRKHQVDVRVLDYGRPASRNLTITSIELVDRFAVAKAPFRVAATVRNNGPGNAENVEVAFEVRQGARKQAAHLPVQVIDLLEPGQAKRVVAEVTCPSAGSAVVSAAVGGDDLPPDNQADLALAVRNVVTVLVVDGNVNLTDPTENESFFFALSLDPLGGASYGVRPEVISSDNLGGAVFEDYDVVALLDVPDFPIHVDAAATQPKVVHPRLKMLEDYVRGGGGLIIFTGPRINLDFYNGPFHDGGRGLSPLRVKPHLGRRVGSRKFFRLAPGSIASHPVTQVFTTSAAEGVDVTSLVRFSTFTPADEVATGVPEAGTRGVQILARFAGPDSFPALVARRYGKGNVVMVYTTASKRWNDWPADEVGTYAKVVNDMVQHVARPQPEALTARVGETIVHALDEDLLDAKVMLKTPRYPADDLVSLVATREGSRGRIT</sequence>
<comment type="caution">
    <text evidence="1">The sequence shown here is derived from an EMBL/GenBank/DDBJ whole genome shotgun (WGS) entry which is preliminary data.</text>
</comment>
<gene>
    <name evidence="1" type="ORF">LCGC14_2640050</name>
</gene>
<reference evidence="1" key="1">
    <citation type="journal article" date="2015" name="Nature">
        <title>Complex archaea that bridge the gap between prokaryotes and eukaryotes.</title>
        <authorList>
            <person name="Spang A."/>
            <person name="Saw J.H."/>
            <person name="Jorgensen S.L."/>
            <person name="Zaremba-Niedzwiedzka K."/>
            <person name="Martijn J."/>
            <person name="Lind A.E."/>
            <person name="van Eijk R."/>
            <person name="Schleper C."/>
            <person name="Guy L."/>
            <person name="Ettema T.J."/>
        </authorList>
    </citation>
    <scope>NUCLEOTIDE SEQUENCE</scope>
</reference>
<dbReference type="Gene3D" id="3.40.50.880">
    <property type="match status" value="1"/>
</dbReference>
<dbReference type="AlphaFoldDB" id="A0A0F8ZXY0"/>
<feature type="non-terminal residue" evidence="1">
    <location>
        <position position="453"/>
    </location>
</feature>
<name>A0A0F8ZXY0_9ZZZZ</name>
<evidence type="ECO:0000313" key="1">
    <source>
        <dbReference type="EMBL" id="KKK98708.1"/>
    </source>
</evidence>
<feature type="non-terminal residue" evidence="1">
    <location>
        <position position="1"/>
    </location>
</feature>
<dbReference type="PANTHER" id="PTHR37464">
    <property type="entry name" value="BLL2463 PROTEIN"/>
    <property type="match status" value="1"/>
</dbReference>
<proteinExistence type="predicted"/>
<dbReference type="Gene3D" id="2.60.40.10">
    <property type="entry name" value="Immunoglobulins"/>
    <property type="match status" value="1"/>
</dbReference>
<dbReference type="PANTHER" id="PTHR37464:SF1">
    <property type="entry name" value="BLL2463 PROTEIN"/>
    <property type="match status" value="1"/>
</dbReference>
<dbReference type="InterPro" id="IPR013783">
    <property type="entry name" value="Ig-like_fold"/>
</dbReference>
<protein>
    <recommendedName>
        <fullName evidence="2">CARDB domain-containing protein</fullName>
    </recommendedName>
</protein>
<evidence type="ECO:0008006" key="2">
    <source>
        <dbReference type="Google" id="ProtNLM"/>
    </source>
</evidence>
<dbReference type="EMBL" id="LAZR01045508">
    <property type="protein sequence ID" value="KKK98708.1"/>
    <property type="molecule type" value="Genomic_DNA"/>
</dbReference>
<dbReference type="SUPFAM" id="SSF52317">
    <property type="entry name" value="Class I glutamine amidotransferase-like"/>
    <property type="match status" value="1"/>
</dbReference>